<comment type="caution">
    <text evidence="1">The sequence shown here is derived from an EMBL/GenBank/DDBJ whole genome shotgun (WGS) entry which is preliminary data.</text>
</comment>
<dbReference type="Proteomes" id="UP001060215">
    <property type="component" value="Chromosome 9"/>
</dbReference>
<gene>
    <name evidence="1" type="ORF">LOK49_LG08G02709</name>
</gene>
<dbReference type="EMBL" id="CM045766">
    <property type="protein sequence ID" value="KAI8004893.1"/>
    <property type="molecule type" value="Genomic_DNA"/>
</dbReference>
<proteinExistence type="predicted"/>
<sequence>MEGQLMNVCVALGLLVSELSEYPWKGKIITFNKKPQLHKIQGSDLSSRVKFFRRMESGKNTNFQKVFKRVLEAGYYGNISDDKMIEMVFVFTDMGFDEASRYDWKTEYRAIKREFRKYGFNMVP</sequence>
<reference evidence="1 2" key="1">
    <citation type="journal article" date="2022" name="Plant J.">
        <title>Chromosome-level genome of Camellia lanceoleosa provides a valuable resource for understanding genome evolution and self-incompatibility.</title>
        <authorList>
            <person name="Gong W."/>
            <person name="Xiao S."/>
            <person name="Wang L."/>
            <person name="Liao Z."/>
            <person name="Chang Y."/>
            <person name="Mo W."/>
            <person name="Hu G."/>
            <person name="Li W."/>
            <person name="Zhao G."/>
            <person name="Zhu H."/>
            <person name="Hu X."/>
            <person name="Ji K."/>
            <person name="Xiang X."/>
            <person name="Song Q."/>
            <person name="Yuan D."/>
            <person name="Jin S."/>
            <person name="Zhang L."/>
        </authorList>
    </citation>
    <scope>NUCLEOTIDE SEQUENCE [LARGE SCALE GENOMIC DNA]</scope>
    <source>
        <strain evidence="1">SQ_2022a</strain>
    </source>
</reference>
<accession>A0ACC0GUI3</accession>
<evidence type="ECO:0000313" key="1">
    <source>
        <dbReference type="EMBL" id="KAI8004893.1"/>
    </source>
</evidence>
<evidence type="ECO:0000313" key="2">
    <source>
        <dbReference type="Proteomes" id="UP001060215"/>
    </source>
</evidence>
<protein>
    <submittedName>
        <fullName evidence="1">Uncharacterized protein L728</fullName>
    </submittedName>
</protein>
<organism evidence="1 2">
    <name type="scientific">Camellia lanceoleosa</name>
    <dbReference type="NCBI Taxonomy" id="1840588"/>
    <lineage>
        <taxon>Eukaryota</taxon>
        <taxon>Viridiplantae</taxon>
        <taxon>Streptophyta</taxon>
        <taxon>Embryophyta</taxon>
        <taxon>Tracheophyta</taxon>
        <taxon>Spermatophyta</taxon>
        <taxon>Magnoliopsida</taxon>
        <taxon>eudicotyledons</taxon>
        <taxon>Gunneridae</taxon>
        <taxon>Pentapetalae</taxon>
        <taxon>asterids</taxon>
        <taxon>Ericales</taxon>
        <taxon>Theaceae</taxon>
        <taxon>Camellia</taxon>
    </lineage>
</organism>
<name>A0ACC0GUI3_9ERIC</name>
<keyword evidence="2" id="KW-1185">Reference proteome</keyword>